<dbReference type="SUPFAM" id="SSF55874">
    <property type="entry name" value="ATPase domain of HSP90 chaperone/DNA topoisomerase II/histidine kinase"/>
    <property type="match status" value="1"/>
</dbReference>
<dbReference type="InterPro" id="IPR050267">
    <property type="entry name" value="Anti-sigma-factor_SerPK"/>
</dbReference>
<feature type="domain" description="Histidine kinase/HSP90-like ATPase" evidence="2">
    <location>
        <begin position="2"/>
        <end position="96"/>
    </location>
</feature>
<keyword evidence="3" id="KW-0808">Transferase</keyword>
<dbReference type="PANTHER" id="PTHR35526:SF3">
    <property type="entry name" value="ANTI-SIGMA-F FACTOR RSBW"/>
    <property type="match status" value="1"/>
</dbReference>
<reference evidence="3 4" key="1">
    <citation type="submission" date="2022-06" db="EMBL/GenBank/DDBJ databases">
        <title>Sequencing the genomes of 1000 actinobacteria strains.</title>
        <authorList>
            <person name="Klenk H.-P."/>
        </authorList>
    </citation>
    <scope>NUCLEOTIDE SEQUENCE [LARGE SCALE GENOMIC DNA]</scope>
    <source>
        <strain evidence="3 4">DSM 41656</strain>
    </source>
</reference>
<evidence type="ECO:0000313" key="4">
    <source>
        <dbReference type="Proteomes" id="UP001206483"/>
    </source>
</evidence>
<evidence type="ECO:0000313" key="3">
    <source>
        <dbReference type="EMBL" id="MCP2314121.1"/>
    </source>
</evidence>
<dbReference type="Proteomes" id="UP001206483">
    <property type="component" value="Unassembled WGS sequence"/>
</dbReference>
<keyword evidence="1" id="KW-0723">Serine/threonine-protein kinase</keyword>
<dbReference type="EMBL" id="JAMZDX010000008">
    <property type="protein sequence ID" value="MCP2314121.1"/>
    <property type="molecule type" value="Genomic_DNA"/>
</dbReference>
<dbReference type="CDD" id="cd16936">
    <property type="entry name" value="HATPase_RsbW-like"/>
    <property type="match status" value="1"/>
</dbReference>
<dbReference type="Gene3D" id="3.30.565.10">
    <property type="entry name" value="Histidine kinase-like ATPase, C-terminal domain"/>
    <property type="match status" value="1"/>
</dbReference>
<proteinExistence type="predicted"/>
<name>A0ABT1J9J6_9ACTN</name>
<keyword evidence="4" id="KW-1185">Reference proteome</keyword>
<dbReference type="InterPro" id="IPR003594">
    <property type="entry name" value="HATPase_dom"/>
</dbReference>
<dbReference type="PANTHER" id="PTHR35526">
    <property type="entry name" value="ANTI-SIGMA-F FACTOR RSBW-RELATED"/>
    <property type="match status" value="1"/>
</dbReference>
<protein>
    <submittedName>
        <fullName evidence="3">Two-component sensor histidine kinase</fullName>
    </submittedName>
</protein>
<dbReference type="InterPro" id="IPR036890">
    <property type="entry name" value="HATPase_C_sf"/>
</dbReference>
<keyword evidence="3" id="KW-0418">Kinase</keyword>
<evidence type="ECO:0000259" key="2">
    <source>
        <dbReference type="Pfam" id="PF13581"/>
    </source>
</evidence>
<dbReference type="GO" id="GO:0016301">
    <property type="term" value="F:kinase activity"/>
    <property type="evidence" value="ECO:0007669"/>
    <property type="project" value="UniProtKB-KW"/>
</dbReference>
<evidence type="ECO:0000256" key="1">
    <source>
        <dbReference type="ARBA" id="ARBA00022527"/>
    </source>
</evidence>
<sequence length="112" mass="11890">MDEDCLADLGLVVVELVTNVWKHAQPSEGPATTRITLWLTADDALVAVSDTSNQGPCSGTATPGLDEGGLGLGIVATVTGRRWGWHRVPLGKVVWAICPLTLHREPEPTPEP</sequence>
<comment type="caution">
    <text evidence="3">The sequence shown here is derived from an EMBL/GenBank/DDBJ whole genome shotgun (WGS) entry which is preliminary data.</text>
</comment>
<gene>
    <name evidence="3" type="ORF">FHR36_007320</name>
</gene>
<organism evidence="3 4">
    <name type="scientific">Kitasatospora paracochleata</name>
    <dbReference type="NCBI Taxonomy" id="58354"/>
    <lineage>
        <taxon>Bacteria</taxon>
        <taxon>Bacillati</taxon>
        <taxon>Actinomycetota</taxon>
        <taxon>Actinomycetes</taxon>
        <taxon>Kitasatosporales</taxon>
        <taxon>Streptomycetaceae</taxon>
        <taxon>Kitasatospora</taxon>
    </lineage>
</organism>
<accession>A0ABT1J9J6</accession>
<dbReference type="Pfam" id="PF13581">
    <property type="entry name" value="HATPase_c_2"/>
    <property type="match status" value="1"/>
</dbReference>